<protein>
    <recommendedName>
        <fullName evidence="3">Transposase</fullName>
    </recommendedName>
</protein>
<organism evidence="1 2">
    <name type="scientific">Crenobacter oryzisoli</name>
    <dbReference type="NCBI Taxonomy" id="3056844"/>
    <lineage>
        <taxon>Bacteria</taxon>
        <taxon>Pseudomonadati</taxon>
        <taxon>Pseudomonadota</taxon>
        <taxon>Betaproteobacteria</taxon>
        <taxon>Neisseriales</taxon>
        <taxon>Neisseriaceae</taxon>
        <taxon>Crenobacter</taxon>
    </lineage>
</organism>
<keyword evidence="2" id="KW-1185">Reference proteome</keyword>
<comment type="caution">
    <text evidence="1">The sequence shown here is derived from an EMBL/GenBank/DDBJ whole genome shotgun (WGS) entry which is preliminary data.</text>
</comment>
<sequence>MNIRVVRLDLTKHVFQVHGVNTQVKVVLRKQVARASLAAFFANLPHCLVGMEKPCGSAHFWALKLVALGREGKLMATQLVKPYIKAARPMQRRNDL</sequence>
<name>A0ABT7XV63_9NEIS</name>
<gene>
    <name evidence="1" type="ORF">QU481_23005</name>
</gene>
<dbReference type="RefSeq" id="WP_289832305.1">
    <property type="nucleotide sequence ID" value="NZ_JAUEDK010000085.1"/>
</dbReference>
<dbReference type="Proteomes" id="UP001168540">
    <property type="component" value="Unassembled WGS sequence"/>
</dbReference>
<reference evidence="1" key="1">
    <citation type="submission" date="2023-06" db="EMBL/GenBank/DDBJ databases">
        <authorList>
            <person name="Zhang S."/>
        </authorList>
    </citation>
    <scope>NUCLEOTIDE SEQUENCE</scope>
    <source>
        <strain evidence="1">SG2303</strain>
    </source>
</reference>
<evidence type="ECO:0000313" key="2">
    <source>
        <dbReference type="Proteomes" id="UP001168540"/>
    </source>
</evidence>
<evidence type="ECO:0000313" key="1">
    <source>
        <dbReference type="EMBL" id="MDN0077687.1"/>
    </source>
</evidence>
<dbReference type="EMBL" id="JAUEDK010000085">
    <property type="protein sequence ID" value="MDN0077687.1"/>
    <property type="molecule type" value="Genomic_DNA"/>
</dbReference>
<evidence type="ECO:0008006" key="3">
    <source>
        <dbReference type="Google" id="ProtNLM"/>
    </source>
</evidence>
<accession>A0ABT7XV63</accession>
<proteinExistence type="predicted"/>